<proteinExistence type="predicted"/>
<dbReference type="EMBL" id="BAAAGA010000002">
    <property type="protein sequence ID" value="GAA0617563.1"/>
    <property type="molecule type" value="Genomic_DNA"/>
</dbReference>
<dbReference type="RefSeq" id="WP_343791505.1">
    <property type="nucleotide sequence ID" value="NZ_BAAAGA010000002.1"/>
</dbReference>
<accession>A0ABN1GRR2</accession>
<sequence length="250" mass="27100">MTDAVPLTFTDNPMNPLEVALYEGLADHTKMGAFERLMLEVDLFAVPEPGTPGGVHGDDGHKVLKEGEQLILRGLVLNDGRDTVTLFTDPRRAPPIFGDDCRILAMNGRRLLEMVQDKVVLLNPDGGKGLLLQPDQLKAVLEHAPAVPEPVRPTGTVELSDVRPVDYPIALIEALNEVFASIRAESAWLARSRWVETGQTGWYVDIRTPEEPATVRAIVGRALRGLDAAGETFDVAVSKPGGEDGVGIRL</sequence>
<dbReference type="Proteomes" id="UP001501352">
    <property type="component" value="Unassembled WGS sequence"/>
</dbReference>
<protein>
    <recommendedName>
        <fullName evidence="1">SseB protein N-terminal domain-containing protein</fullName>
    </recommendedName>
</protein>
<evidence type="ECO:0000313" key="2">
    <source>
        <dbReference type="EMBL" id="GAA0617563.1"/>
    </source>
</evidence>
<dbReference type="Pfam" id="PF07179">
    <property type="entry name" value="SseB"/>
    <property type="match status" value="1"/>
</dbReference>
<comment type="caution">
    <text evidence="2">The sequence shown here is derived from an EMBL/GenBank/DDBJ whole genome shotgun (WGS) entry which is preliminary data.</text>
</comment>
<feature type="domain" description="SseB protein N-terminal" evidence="1">
    <location>
        <begin position="49"/>
        <end position="138"/>
    </location>
</feature>
<gene>
    <name evidence="2" type="ORF">GCM10009422_10990</name>
</gene>
<keyword evidence="3" id="KW-1185">Reference proteome</keyword>
<organism evidence="2 3">
    <name type="scientific">Brevundimonas kwangchunensis</name>
    <dbReference type="NCBI Taxonomy" id="322163"/>
    <lineage>
        <taxon>Bacteria</taxon>
        <taxon>Pseudomonadati</taxon>
        <taxon>Pseudomonadota</taxon>
        <taxon>Alphaproteobacteria</taxon>
        <taxon>Caulobacterales</taxon>
        <taxon>Caulobacteraceae</taxon>
        <taxon>Brevundimonas</taxon>
    </lineage>
</organism>
<dbReference type="InterPro" id="IPR009839">
    <property type="entry name" value="SseB_N"/>
</dbReference>
<evidence type="ECO:0000313" key="3">
    <source>
        <dbReference type="Proteomes" id="UP001501352"/>
    </source>
</evidence>
<reference evidence="2 3" key="1">
    <citation type="journal article" date="2019" name="Int. J. Syst. Evol. Microbiol.">
        <title>The Global Catalogue of Microorganisms (GCM) 10K type strain sequencing project: providing services to taxonomists for standard genome sequencing and annotation.</title>
        <authorList>
            <consortium name="The Broad Institute Genomics Platform"/>
            <consortium name="The Broad Institute Genome Sequencing Center for Infectious Disease"/>
            <person name="Wu L."/>
            <person name="Ma J."/>
        </authorList>
    </citation>
    <scope>NUCLEOTIDE SEQUENCE [LARGE SCALE GENOMIC DNA]</scope>
    <source>
        <strain evidence="2 3">JCM 12928</strain>
    </source>
</reference>
<evidence type="ECO:0000259" key="1">
    <source>
        <dbReference type="Pfam" id="PF07179"/>
    </source>
</evidence>
<name>A0ABN1GRR2_9CAUL</name>